<sequence length="202" mass="21547">MGGTGANWGETGGTGGSRGGGAGGVWGGAPGGSRAPMGAVALPQLFLDDAKVKNFITCFKDQRFLTFFFERLRPNRSGRYEAAFPYLSPCGRERNYVRCEDRTTTTGTTGSTAAPQLLSYCGGGERLAVPFEPRRLAFLPENGRLYHPAPARAGGVGLVSSALADEWSPAFEYKGGAGRPPTHFTWRGVRYELDHELVPLGA</sequence>
<dbReference type="InterPro" id="IPR028108">
    <property type="entry name" value="DUF4505"/>
</dbReference>
<evidence type="ECO:0000313" key="3">
    <source>
        <dbReference type="Ensembl" id="ENSAPLP00000018666.1"/>
    </source>
</evidence>
<reference evidence="4" key="1">
    <citation type="submission" date="2017-10" db="EMBL/GenBank/DDBJ databases">
        <title>A new Pekin duck reference genome.</title>
        <authorList>
            <person name="Hou Z.-C."/>
            <person name="Zhou Z.-K."/>
            <person name="Zhu F."/>
            <person name="Hou S.-S."/>
        </authorList>
    </citation>
    <scope>NUCLEOTIDE SEQUENCE [LARGE SCALE GENOMIC DNA]</scope>
</reference>
<dbReference type="Ensembl" id="ENSAPLT00000026058.1">
    <property type="protein sequence ID" value="ENSAPLP00000018666.1"/>
    <property type="gene ID" value="ENSAPLG00000021106.1"/>
</dbReference>
<dbReference type="AlphaFoldDB" id="A0A493SYP6"/>
<evidence type="ECO:0000256" key="1">
    <source>
        <dbReference type="ARBA" id="ARBA00006322"/>
    </source>
</evidence>
<name>A0A493SYP6_ANAPP</name>
<reference evidence="3" key="3">
    <citation type="submission" date="2025-09" db="UniProtKB">
        <authorList>
            <consortium name="Ensembl"/>
        </authorList>
    </citation>
    <scope>IDENTIFICATION</scope>
</reference>
<evidence type="ECO:0000256" key="2">
    <source>
        <dbReference type="SAM" id="MobiDB-lite"/>
    </source>
</evidence>
<proteinExistence type="inferred from homology"/>
<dbReference type="PANTHER" id="PTHR31449">
    <property type="entry name" value="UPF0598 PROTEIN C8ORF82"/>
    <property type="match status" value="1"/>
</dbReference>
<dbReference type="OMA" id="IKNFTSC"/>
<evidence type="ECO:0000313" key="4">
    <source>
        <dbReference type="Proteomes" id="UP000016666"/>
    </source>
</evidence>
<gene>
    <name evidence="3" type="primary">C8orf82</name>
</gene>
<dbReference type="PANTHER" id="PTHR31449:SF3">
    <property type="entry name" value="UPF0598 PROTEIN C8ORF82"/>
    <property type="match status" value="1"/>
</dbReference>
<feature type="region of interest" description="Disordered" evidence="2">
    <location>
        <begin position="1"/>
        <end position="29"/>
    </location>
</feature>
<comment type="similarity">
    <text evidence="1">Belongs to the UPF0598 family.</text>
</comment>
<reference evidence="3" key="2">
    <citation type="submission" date="2025-08" db="UniProtKB">
        <authorList>
            <consortium name="Ensembl"/>
        </authorList>
    </citation>
    <scope>IDENTIFICATION</scope>
</reference>
<dbReference type="Proteomes" id="UP000016666">
    <property type="component" value="Unassembled WGS sequence"/>
</dbReference>
<accession>A0A493SYP6</accession>
<dbReference type="GeneTree" id="ENSGT00390000011521"/>
<keyword evidence="4" id="KW-1185">Reference proteome</keyword>
<organism evidence="3 4">
    <name type="scientific">Anas platyrhynchos platyrhynchos</name>
    <name type="common">Northern mallard</name>
    <dbReference type="NCBI Taxonomy" id="8840"/>
    <lineage>
        <taxon>Eukaryota</taxon>
        <taxon>Metazoa</taxon>
        <taxon>Chordata</taxon>
        <taxon>Craniata</taxon>
        <taxon>Vertebrata</taxon>
        <taxon>Euteleostomi</taxon>
        <taxon>Archelosauria</taxon>
        <taxon>Archosauria</taxon>
        <taxon>Dinosauria</taxon>
        <taxon>Saurischia</taxon>
        <taxon>Theropoda</taxon>
        <taxon>Coelurosauria</taxon>
        <taxon>Aves</taxon>
        <taxon>Neognathae</taxon>
        <taxon>Galloanserae</taxon>
        <taxon>Anseriformes</taxon>
        <taxon>Anatidae</taxon>
        <taxon>Anatinae</taxon>
        <taxon>Anas</taxon>
    </lineage>
</organism>
<protein>
    <submittedName>
        <fullName evidence="3">Chromosome 8 open reading frame 82</fullName>
    </submittedName>
</protein>
<dbReference type="Pfam" id="PF14956">
    <property type="entry name" value="DUF4505"/>
    <property type="match status" value="1"/>
</dbReference>